<dbReference type="Pfam" id="PF01535">
    <property type="entry name" value="PPR"/>
    <property type="match status" value="1"/>
</dbReference>
<name>A0AAD6EPV7_9POAL</name>
<dbReference type="Pfam" id="PF13041">
    <property type="entry name" value="PPR_2"/>
    <property type="match status" value="1"/>
</dbReference>
<dbReference type="PANTHER" id="PTHR46128">
    <property type="entry name" value="MITOCHONDRIAL GROUP I INTRON SPLICING FACTOR CCM1"/>
    <property type="match status" value="1"/>
</dbReference>
<feature type="region of interest" description="Disordered" evidence="5">
    <location>
        <begin position="208"/>
        <end position="240"/>
    </location>
</feature>
<evidence type="ECO:0000256" key="2">
    <source>
        <dbReference type="ARBA" id="ARBA00022737"/>
    </source>
</evidence>
<dbReference type="PANTHER" id="PTHR46128:SF73">
    <property type="entry name" value="CRIB DOMAIN-CONTAINING PROTEIN"/>
    <property type="match status" value="1"/>
</dbReference>
<accession>A0AAD6EPV7</accession>
<reference evidence="6 7" key="1">
    <citation type="journal article" date="2022" name="Cell">
        <title>Repeat-based holocentromeres influence genome architecture and karyotype evolution.</title>
        <authorList>
            <person name="Hofstatter P.G."/>
            <person name="Thangavel G."/>
            <person name="Lux T."/>
            <person name="Neumann P."/>
            <person name="Vondrak T."/>
            <person name="Novak P."/>
            <person name="Zhang M."/>
            <person name="Costa L."/>
            <person name="Castellani M."/>
            <person name="Scott A."/>
            <person name="Toegelov H."/>
            <person name="Fuchs J."/>
            <person name="Mata-Sucre Y."/>
            <person name="Dias Y."/>
            <person name="Vanzela A.L.L."/>
            <person name="Huettel B."/>
            <person name="Almeida C.C.S."/>
            <person name="Simkova H."/>
            <person name="Souza G."/>
            <person name="Pedrosa-Harand A."/>
            <person name="Macas J."/>
            <person name="Mayer K.F.X."/>
            <person name="Houben A."/>
            <person name="Marques A."/>
        </authorList>
    </citation>
    <scope>NUCLEOTIDE SEQUENCE [LARGE SCALE GENOMIC DNA]</scope>
    <source>
        <strain evidence="6">RhyTen1mFocal</strain>
    </source>
</reference>
<keyword evidence="7" id="KW-1185">Reference proteome</keyword>
<sequence length="424" mass="47781">MAMLTRASKLSHLLRCSKRSVMDKLDSSNILYPSFKAHLSTNHESKRHFRGDRSGWRGEEEAYLQSLDFGDGGNEKRSNRSNQNDRSPPPPPFRGPNRQVRGDRSGPLRSEFSDPPFYNSDRQLGRETRSQAVDPDDFFPPSNKDFKFQGRNHPIKDQFRDLGDSDNEFQSPVENKSVPPHENDKGRQNWRAKALGGTGETLFEKLRLGETKPEVPQPPPVTDEAGPAEADSSPPPPQEADEIFRKMKETGLIPNAVSMLDGLCKDGLVQEAMKLFGVMREKGTIPEVVIYTAVVEAFCKCSRFDDAMKVFRKMQRNGVVPNAYSYGVIVNGLCKGGRLAESEEFCVEMFEAGHSPNPATFVGLVDEFCKAKGVEEGKRIVKKFQDRNFAIDEKSIREHLDKKGPFDGPVWEAIFGKKARRRHF</sequence>
<evidence type="ECO:0000313" key="6">
    <source>
        <dbReference type="EMBL" id="KAJ3696535.1"/>
    </source>
</evidence>
<evidence type="ECO:0000256" key="1">
    <source>
        <dbReference type="ARBA" id="ARBA00007626"/>
    </source>
</evidence>
<evidence type="ECO:0008006" key="8">
    <source>
        <dbReference type="Google" id="ProtNLM"/>
    </source>
</evidence>
<feature type="repeat" description="PPR" evidence="4">
    <location>
        <begin position="287"/>
        <end position="321"/>
    </location>
</feature>
<feature type="repeat" description="PPR" evidence="4">
    <location>
        <begin position="252"/>
        <end position="286"/>
    </location>
</feature>
<dbReference type="PROSITE" id="PS51375">
    <property type="entry name" value="PPR"/>
    <property type="match status" value="3"/>
</dbReference>
<feature type="compositionally biased region" description="Basic and acidic residues" evidence="5">
    <location>
        <begin position="144"/>
        <end position="163"/>
    </location>
</feature>
<comment type="caution">
    <text evidence="6">The sequence shown here is derived from an EMBL/GenBank/DDBJ whole genome shotgun (WGS) entry which is preliminary data.</text>
</comment>
<evidence type="ECO:0000256" key="3">
    <source>
        <dbReference type="ARBA" id="ARBA00022946"/>
    </source>
</evidence>
<comment type="similarity">
    <text evidence="1">Belongs to the PPR family. P subfamily.</text>
</comment>
<dbReference type="AlphaFoldDB" id="A0AAD6EPV7"/>
<evidence type="ECO:0000256" key="5">
    <source>
        <dbReference type="SAM" id="MobiDB-lite"/>
    </source>
</evidence>
<dbReference type="Proteomes" id="UP001210211">
    <property type="component" value="Unassembled WGS sequence"/>
</dbReference>
<gene>
    <name evidence="6" type="ORF">LUZ61_000240</name>
</gene>
<dbReference type="NCBIfam" id="TIGR00756">
    <property type="entry name" value="PPR"/>
    <property type="match status" value="3"/>
</dbReference>
<dbReference type="Gene3D" id="1.25.40.10">
    <property type="entry name" value="Tetratricopeptide repeat domain"/>
    <property type="match status" value="1"/>
</dbReference>
<organism evidence="6 7">
    <name type="scientific">Rhynchospora tenuis</name>
    <dbReference type="NCBI Taxonomy" id="198213"/>
    <lineage>
        <taxon>Eukaryota</taxon>
        <taxon>Viridiplantae</taxon>
        <taxon>Streptophyta</taxon>
        <taxon>Embryophyta</taxon>
        <taxon>Tracheophyta</taxon>
        <taxon>Spermatophyta</taxon>
        <taxon>Magnoliopsida</taxon>
        <taxon>Liliopsida</taxon>
        <taxon>Poales</taxon>
        <taxon>Cyperaceae</taxon>
        <taxon>Cyperoideae</taxon>
        <taxon>Rhynchosporeae</taxon>
        <taxon>Rhynchospora</taxon>
    </lineage>
</organism>
<dbReference type="InterPro" id="IPR002885">
    <property type="entry name" value="PPR_rpt"/>
</dbReference>
<keyword evidence="2" id="KW-0677">Repeat</keyword>
<feature type="repeat" description="PPR" evidence="4">
    <location>
        <begin position="322"/>
        <end position="356"/>
    </location>
</feature>
<evidence type="ECO:0000256" key="4">
    <source>
        <dbReference type="PROSITE-ProRule" id="PRU00708"/>
    </source>
</evidence>
<evidence type="ECO:0000313" key="7">
    <source>
        <dbReference type="Proteomes" id="UP001210211"/>
    </source>
</evidence>
<proteinExistence type="inferred from homology"/>
<dbReference type="InterPro" id="IPR011990">
    <property type="entry name" value="TPR-like_helical_dom_sf"/>
</dbReference>
<keyword evidence="3" id="KW-0809">Transit peptide</keyword>
<dbReference type="EMBL" id="JAMRDG010000001">
    <property type="protein sequence ID" value="KAJ3696535.1"/>
    <property type="molecule type" value="Genomic_DNA"/>
</dbReference>
<protein>
    <recommendedName>
        <fullName evidence="8">Pentatricopeptide repeat-containing protein</fullName>
    </recommendedName>
</protein>
<feature type="region of interest" description="Disordered" evidence="5">
    <location>
        <begin position="66"/>
        <end position="193"/>
    </location>
</feature>
<dbReference type="InterPro" id="IPR050872">
    <property type="entry name" value="PPR_P_subfamily"/>
</dbReference>